<keyword evidence="1 2" id="KW-0728">SH3 domain</keyword>
<dbReference type="Proteomes" id="UP000230750">
    <property type="component" value="Unassembled WGS sequence"/>
</dbReference>
<dbReference type="SMART" id="SM00326">
    <property type="entry name" value="SH3"/>
    <property type="match status" value="1"/>
</dbReference>
<feature type="region of interest" description="Disordered" evidence="3">
    <location>
        <begin position="1"/>
        <end position="29"/>
    </location>
</feature>
<name>A0A2G8L316_STIJA</name>
<dbReference type="GO" id="GO:0005856">
    <property type="term" value="C:cytoskeleton"/>
    <property type="evidence" value="ECO:0007669"/>
    <property type="project" value="InterPro"/>
</dbReference>
<feature type="region of interest" description="Disordered" evidence="3">
    <location>
        <begin position="334"/>
        <end position="355"/>
    </location>
</feature>
<feature type="domain" description="SH3" evidence="4">
    <location>
        <begin position="271"/>
        <end position="334"/>
    </location>
</feature>
<dbReference type="SMART" id="SM00139">
    <property type="entry name" value="MyTH4"/>
    <property type="match status" value="1"/>
</dbReference>
<dbReference type="Gene3D" id="2.30.29.30">
    <property type="entry name" value="Pleckstrin-homology domain (PH domain)/Phosphotyrosine-binding domain (PTB)"/>
    <property type="match status" value="1"/>
</dbReference>
<dbReference type="InterPro" id="IPR000857">
    <property type="entry name" value="MyTH4_dom"/>
</dbReference>
<sequence length="694" mass="79971">MPILRRTRTAAPPLPPRQEGMQRKTKTKGSLIQRKQEMLGQKKTVTVQPEVVATTALTVVTAAHVIRLKDYENIQTRLYKRTQGDYYGYHRVPWTIQVRKEVFIPGEIVNNNLVQELIFRQIVVDVHSNNCIRMTKAEKRMMRSLLQERDIFELNISAKMNFAPDIIEKARQLGFYFCRFFPVISRSRNLHVDYIGVSHHSVVLVQRSTDPMQDQLRTIESFEFSELRNVKATTHGNLRIITKSDSIVPLYTRRAVQLKNMIDGYITFQQEDSQFVRAIRDYSANESTLLSFQKGDVIKVTEHEVIKGNRDWLYGVLNGKTGFFPSQLVEPLAGQSSQIHPPVNKSHVEGKEKSDMPGRLSMEEFAMKHFREIPDSVGEATATKEAKGFLGSVKQSLRKNKPKKRSIDSNFLLEYKGLVSYDHSPIHVSLMPLEPEENNIAKDCFIALMQIMGDHPYQKRSADEATSKAVYRCFQQILKTVRDYEVLIDEIYCHVVKQTTHNVSVDSKSCVRGWRVLYVLSMFAKCSDKLKPYLCRHLEVCSSIEAENKYSAMANSALLNLQKTLKYGGRENLPSKEEIDKIMEGKLFKQQPFLIPESTQRSVRVKGNTLVEEAIRSICEEMNVVQEEDVNEFGILSITVRNKETERQLLRGEVYIMDAVSSKGSHTLVFHRVSWRRKLKIEREMLLSMLFHQV</sequence>
<dbReference type="Pfam" id="PF26570">
    <property type="entry name" value="MYO15"/>
    <property type="match status" value="1"/>
</dbReference>
<dbReference type="PROSITE" id="PS51016">
    <property type="entry name" value="MYTH4"/>
    <property type="match status" value="1"/>
</dbReference>
<dbReference type="InterPro" id="IPR001452">
    <property type="entry name" value="SH3_domain"/>
</dbReference>
<dbReference type="InterPro" id="IPR059004">
    <property type="entry name" value="MYO15"/>
</dbReference>
<gene>
    <name evidence="6" type="ORF">BSL78_08461</name>
</gene>
<dbReference type="PANTHER" id="PTHR22692">
    <property type="entry name" value="MYOSIN VII, XV"/>
    <property type="match status" value="1"/>
</dbReference>
<keyword evidence="7" id="KW-1185">Reference proteome</keyword>
<dbReference type="Gene3D" id="2.30.30.40">
    <property type="entry name" value="SH3 Domains"/>
    <property type="match status" value="1"/>
</dbReference>
<evidence type="ECO:0000313" key="6">
    <source>
        <dbReference type="EMBL" id="PIK54643.1"/>
    </source>
</evidence>
<evidence type="ECO:0000256" key="1">
    <source>
        <dbReference type="ARBA" id="ARBA00022443"/>
    </source>
</evidence>
<dbReference type="InterPro" id="IPR038185">
    <property type="entry name" value="MyTH4_dom_sf"/>
</dbReference>
<feature type="domain" description="MyTH4" evidence="5">
    <location>
        <begin position="421"/>
        <end position="583"/>
    </location>
</feature>
<evidence type="ECO:0000259" key="4">
    <source>
        <dbReference type="PROSITE" id="PS50002"/>
    </source>
</evidence>
<comment type="caution">
    <text evidence="6">The sequence shown here is derived from an EMBL/GenBank/DDBJ whole genome shotgun (WGS) entry which is preliminary data.</text>
</comment>
<dbReference type="Pfam" id="PF07653">
    <property type="entry name" value="SH3_2"/>
    <property type="match status" value="1"/>
</dbReference>
<organism evidence="6 7">
    <name type="scientific">Stichopus japonicus</name>
    <name type="common">Sea cucumber</name>
    <dbReference type="NCBI Taxonomy" id="307972"/>
    <lineage>
        <taxon>Eukaryota</taxon>
        <taxon>Metazoa</taxon>
        <taxon>Echinodermata</taxon>
        <taxon>Eleutherozoa</taxon>
        <taxon>Echinozoa</taxon>
        <taxon>Holothuroidea</taxon>
        <taxon>Aspidochirotacea</taxon>
        <taxon>Aspidochirotida</taxon>
        <taxon>Stichopodidae</taxon>
        <taxon>Apostichopus</taxon>
    </lineage>
</organism>
<dbReference type="InterPro" id="IPR051567">
    <property type="entry name" value="Unconventional_Myosin_ATPase"/>
</dbReference>
<evidence type="ECO:0000256" key="2">
    <source>
        <dbReference type="PROSITE-ProRule" id="PRU00192"/>
    </source>
</evidence>
<evidence type="ECO:0000313" key="7">
    <source>
        <dbReference type="Proteomes" id="UP000230750"/>
    </source>
</evidence>
<dbReference type="InterPro" id="IPR036028">
    <property type="entry name" value="SH3-like_dom_sf"/>
</dbReference>
<dbReference type="Gene3D" id="1.25.40.530">
    <property type="entry name" value="MyTH4 domain"/>
    <property type="match status" value="1"/>
</dbReference>
<proteinExistence type="predicted"/>
<dbReference type="SUPFAM" id="SSF50044">
    <property type="entry name" value="SH3-domain"/>
    <property type="match status" value="1"/>
</dbReference>
<dbReference type="STRING" id="307972.A0A2G8L316"/>
<reference evidence="6" key="1">
    <citation type="journal article" date="2017" name="PLoS Biol.">
        <title>The sea cucumber genome provides insights into morphological evolution and visceral regeneration.</title>
        <authorList>
            <person name="Zhang X."/>
            <person name="Sun L."/>
            <person name="Yuan J."/>
            <person name="Sun Y."/>
            <person name="Gao Y."/>
            <person name="Zhang L."/>
            <person name="Li S."/>
            <person name="Dai H."/>
            <person name="Hamel J.F."/>
            <person name="Liu C."/>
            <person name="Yu Y."/>
            <person name="Liu S."/>
            <person name="Lin W."/>
            <person name="Guo K."/>
            <person name="Jin S."/>
            <person name="Xu P."/>
            <person name="Storey K.B."/>
            <person name="Huan P."/>
            <person name="Zhang T."/>
            <person name="Zhou Y."/>
            <person name="Zhang J."/>
            <person name="Lin C."/>
            <person name="Li X."/>
            <person name="Xing L."/>
            <person name="Huo D."/>
            <person name="Sun M."/>
            <person name="Wang L."/>
            <person name="Mercier A."/>
            <person name="Li F."/>
            <person name="Yang H."/>
            <person name="Xiang J."/>
        </authorList>
    </citation>
    <scope>NUCLEOTIDE SEQUENCE [LARGE SCALE GENOMIC DNA]</scope>
    <source>
        <strain evidence="6">Shaxun</strain>
        <tissue evidence="6">Muscle</tissue>
    </source>
</reference>
<dbReference type="Pfam" id="PF00784">
    <property type="entry name" value="MyTH4"/>
    <property type="match status" value="1"/>
</dbReference>
<dbReference type="InterPro" id="IPR011993">
    <property type="entry name" value="PH-like_dom_sf"/>
</dbReference>
<accession>A0A2G8L316</accession>
<feature type="compositionally biased region" description="Basic and acidic residues" evidence="3">
    <location>
        <begin position="346"/>
        <end position="355"/>
    </location>
</feature>
<dbReference type="EMBL" id="MRZV01000240">
    <property type="protein sequence ID" value="PIK54643.1"/>
    <property type="molecule type" value="Genomic_DNA"/>
</dbReference>
<dbReference type="PROSITE" id="PS50002">
    <property type="entry name" value="SH3"/>
    <property type="match status" value="1"/>
</dbReference>
<dbReference type="OrthoDB" id="8182952at2759"/>
<evidence type="ECO:0000259" key="5">
    <source>
        <dbReference type="PROSITE" id="PS51016"/>
    </source>
</evidence>
<dbReference type="PANTHER" id="PTHR22692:SF26">
    <property type="entry name" value="SH3 DOMAIN-CONTAINING PROTEIN"/>
    <property type="match status" value="1"/>
</dbReference>
<protein>
    <submittedName>
        <fullName evidence="6">Putative unconventional myosin-XV isoform X2</fullName>
    </submittedName>
</protein>
<evidence type="ECO:0000256" key="3">
    <source>
        <dbReference type="SAM" id="MobiDB-lite"/>
    </source>
</evidence>
<dbReference type="AlphaFoldDB" id="A0A2G8L316"/>